<dbReference type="InterPro" id="IPR005697">
    <property type="entry name" value="HST_MetA"/>
</dbReference>
<dbReference type="RefSeq" id="WP_262398499.1">
    <property type="nucleotide sequence ID" value="NZ_JACRTB010000001.1"/>
</dbReference>
<proteinExistence type="inferred from homology"/>
<dbReference type="Gene3D" id="3.40.50.880">
    <property type="match status" value="1"/>
</dbReference>
<feature type="active site" evidence="7">
    <location>
        <position position="237"/>
    </location>
</feature>
<dbReference type="PANTHER" id="PTHR20919">
    <property type="entry name" value="HOMOSERINE O-SUCCINYLTRANSFERASE"/>
    <property type="match status" value="1"/>
</dbReference>
<comment type="subcellular location">
    <subcellularLocation>
        <location evidence="7">Cytoplasm</location>
    </subcellularLocation>
</comment>
<protein>
    <recommendedName>
        <fullName evidence="7">Homoserine O-acetyltransferase</fullName>
        <shortName evidence="7">HAT</shortName>
        <ecNumber evidence="7">2.3.1.31</ecNumber>
    </recommendedName>
    <alternativeName>
        <fullName evidence="7">Homoserine transacetylase</fullName>
        <shortName evidence="7">HTA</shortName>
    </alternativeName>
</protein>
<dbReference type="EC" id="2.3.1.31" evidence="7"/>
<feature type="site" description="Important for substrate specificity" evidence="7">
    <location>
        <position position="192"/>
    </location>
</feature>
<evidence type="ECO:0000256" key="1">
    <source>
        <dbReference type="ARBA" id="ARBA00022490"/>
    </source>
</evidence>
<dbReference type="Proteomes" id="UP000658131">
    <property type="component" value="Unassembled WGS sequence"/>
</dbReference>
<feature type="site" description="Important for acyl-CoA specificity" evidence="7">
    <location>
        <position position="111"/>
    </location>
</feature>
<organism evidence="8 9">
    <name type="scientific">Yanshouia hominis</name>
    <dbReference type="NCBI Taxonomy" id="2763673"/>
    <lineage>
        <taxon>Bacteria</taxon>
        <taxon>Bacillati</taxon>
        <taxon>Bacillota</taxon>
        <taxon>Clostridia</taxon>
        <taxon>Eubacteriales</taxon>
        <taxon>Oscillospiraceae</taxon>
        <taxon>Yanshouia</taxon>
    </lineage>
</organism>
<dbReference type="HAMAP" id="MF_00295">
    <property type="entry name" value="MetA_acyltransf"/>
    <property type="match status" value="1"/>
</dbReference>
<dbReference type="InterPro" id="IPR029062">
    <property type="entry name" value="Class_I_gatase-like"/>
</dbReference>
<dbReference type="EMBL" id="JACRTB010000001">
    <property type="protein sequence ID" value="MBC8574797.1"/>
    <property type="molecule type" value="Genomic_DNA"/>
</dbReference>
<evidence type="ECO:0000256" key="2">
    <source>
        <dbReference type="ARBA" id="ARBA00022605"/>
    </source>
</evidence>
<feature type="binding site" evidence="7">
    <location>
        <position position="249"/>
    </location>
    <ligand>
        <name>substrate</name>
    </ligand>
</feature>
<comment type="similarity">
    <text evidence="7">Belongs to the MetA family.</text>
</comment>
<keyword evidence="5 7" id="KW-0012">Acyltransferase</keyword>
<keyword evidence="2 7" id="KW-0028">Amino-acid biosynthesis</keyword>
<gene>
    <name evidence="8" type="primary">metA</name>
    <name evidence="7" type="synonym">metAA</name>
    <name evidence="8" type="ORF">H8717_00005</name>
</gene>
<feature type="active site" description="Acyl-thioester intermediate" evidence="7">
    <location>
        <position position="142"/>
    </location>
</feature>
<dbReference type="Pfam" id="PF04204">
    <property type="entry name" value="HTS"/>
    <property type="match status" value="1"/>
</dbReference>
<reference evidence="8 9" key="1">
    <citation type="submission" date="2020-08" db="EMBL/GenBank/DDBJ databases">
        <title>Genome public.</title>
        <authorList>
            <person name="Liu C."/>
            <person name="Sun Q."/>
        </authorList>
    </citation>
    <scope>NUCLEOTIDE SEQUENCE [LARGE SCALE GENOMIC DNA]</scope>
    <source>
        <strain evidence="8 9">BX1</strain>
    </source>
</reference>
<evidence type="ECO:0000256" key="5">
    <source>
        <dbReference type="ARBA" id="ARBA00023315"/>
    </source>
</evidence>
<dbReference type="CDD" id="cd03131">
    <property type="entry name" value="GATase1_HTS"/>
    <property type="match status" value="1"/>
</dbReference>
<comment type="caution">
    <text evidence="8">The sequence shown here is derived from an EMBL/GenBank/DDBJ whole genome shotgun (WGS) entry which is preliminary data.</text>
</comment>
<dbReference type="NCBIfam" id="TIGR01001">
    <property type="entry name" value="metA"/>
    <property type="match status" value="1"/>
</dbReference>
<feature type="active site" description="Proton acceptor" evidence="7">
    <location>
        <position position="235"/>
    </location>
</feature>
<evidence type="ECO:0000256" key="7">
    <source>
        <dbReference type="HAMAP-Rule" id="MF_00295"/>
    </source>
</evidence>
<name>A0ABR7NG31_9FIRM</name>
<dbReference type="GO" id="GO:0008899">
    <property type="term" value="F:homoserine O-succinyltransferase activity"/>
    <property type="evidence" value="ECO:0007669"/>
    <property type="project" value="UniProtKB-EC"/>
</dbReference>
<comment type="function">
    <text evidence="7">Transfers an acetyl group from acetyl-CoA to L-homoserine, forming acetyl-L-homoserine.</text>
</comment>
<evidence type="ECO:0000256" key="6">
    <source>
        <dbReference type="ARBA" id="ARBA00049043"/>
    </source>
</evidence>
<sequence length="324" mass="37661">MPINIPTTLPAARILEEENIFVMNEERAHSQDIRPLHIAILNLMPKKIETETQLLRLLGNTPIQSDVELLQVSGHVSKNTPSEHLLKFYKSFDEVRAQRFDGLIITGAPVEQMPFEEVDYWDELCEIMRWSLTNVYSTLHICWGAQAALYYHYGIEKIPLNEKMFGVFEHTVENRTHRLMRGFDERFYVPHSRHTTVREEDVAAVPELEILARSEEAGVYCAAGKAGRQFFVMGHSEYDRDTLAAEYFRDVNKGLPIRVPQHYFPGDDPAREPVMVWRAHSSLLFSNWLNYFVYQETPFDLTKLVPHRRALQKQDARPSSERTD</sequence>
<keyword evidence="9" id="KW-1185">Reference proteome</keyword>
<comment type="caution">
    <text evidence="7">Lacks conserved residue(s) required for the propagation of feature annotation.</text>
</comment>
<comment type="pathway">
    <text evidence="7">Amino-acid biosynthesis; L-methionine biosynthesis via de novo pathway; O-acetyl-L-homoserine from L-homoserine: step 1/1.</text>
</comment>
<dbReference type="SUPFAM" id="SSF52317">
    <property type="entry name" value="Class I glutamine amidotransferase-like"/>
    <property type="match status" value="1"/>
</dbReference>
<accession>A0ABR7NG31</accession>
<dbReference type="PANTHER" id="PTHR20919:SF0">
    <property type="entry name" value="HOMOSERINE O-SUCCINYLTRANSFERASE"/>
    <property type="match status" value="1"/>
</dbReference>
<evidence type="ECO:0000313" key="9">
    <source>
        <dbReference type="Proteomes" id="UP000658131"/>
    </source>
</evidence>
<feature type="binding site" evidence="7">
    <location>
        <position position="163"/>
    </location>
    <ligand>
        <name>substrate</name>
    </ligand>
</feature>
<evidence type="ECO:0000313" key="8">
    <source>
        <dbReference type="EMBL" id="MBC8574797.1"/>
    </source>
</evidence>
<feature type="binding site" evidence="7">
    <location>
        <position position="192"/>
    </location>
    <ligand>
        <name>substrate</name>
    </ligand>
</feature>
<keyword evidence="4 7" id="KW-0486">Methionine biosynthesis</keyword>
<keyword evidence="1 7" id="KW-0963">Cytoplasm</keyword>
<dbReference type="InterPro" id="IPR033752">
    <property type="entry name" value="MetA_family"/>
</dbReference>
<evidence type="ECO:0000256" key="3">
    <source>
        <dbReference type="ARBA" id="ARBA00022679"/>
    </source>
</evidence>
<evidence type="ECO:0000256" key="4">
    <source>
        <dbReference type="ARBA" id="ARBA00023167"/>
    </source>
</evidence>
<keyword evidence="3 7" id="KW-0808">Transferase</keyword>
<comment type="catalytic activity">
    <reaction evidence="6 7">
        <text>L-homoserine + acetyl-CoA = O-acetyl-L-homoserine + CoA</text>
        <dbReference type="Rhea" id="RHEA:13701"/>
        <dbReference type="ChEBI" id="CHEBI:57287"/>
        <dbReference type="ChEBI" id="CHEBI:57288"/>
        <dbReference type="ChEBI" id="CHEBI:57476"/>
        <dbReference type="ChEBI" id="CHEBI:57716"/>
        <dbReference type="EC" id="2.3.1.31"/>
    </reaction>
</comment>
<dbReference type="PIRSF" id="PIRSF000450">
    <property type="entry name" value="H_ser_succinyltr"/>
    <property type="match status" value="1"/>
</dbReference>